<dbReference type="STRING" id="254406.SAMN04488042_10718"/>
<gene>
    <name evidence="2" type="ORF">SAMN04488042_10718</name>
</gene>
<feature type="domain" description="Co-chaperone DjlA N-terminal" evidence="1">
    <location>
        <begin position="23"/>
        <end position="140"/>
    </location>
</feature>
<organism evidence="2 3">
    <name type="scientific">Shimia aestuarii</name>
    <dbReference type="NCBI Taxonomy" id="254406"/>
    <lineage>
        <taxon>Bacteria</taxon>
        <taxon>Pseudomonadati</taxon>
        <taxon>Pseudomonadota</taxon>
        <taxon>Alphaproteobacteria</taxon>
        <taxon>Rhodobacterales</taxon>
        <taxon>Roseobacteraceae</taxon>
    </lineage>
</organism>
<proteinExistence type="predicted"/>
<dbReference type="EMBL" id="FOTQ01000007">
    <property type="protein sequence ID" value="SFM40308.1"/>
    <property type="molecule type" value="Genomic_DNA"/>
</dbReference>
<dbReference type="Gene3D" id="1.10.3680.10">
    <property type="entry name" value="TerB-like"/>
    <property type="match status" value="1"/>
</dbReference>
<sequence>MFADLLKRLTAPAPAPLDDGDARLALTALLVRIARTDGDYAQEEAAQIEDVTARRYGLSAIEAATLRQQGETLEAEAPDTVRFTRAIKDAVPLDDRIAVIEAMWQVVLADGQRDAEEDALVRLAASLLGINDRDSALARQRVSAGT</sequence>
<name>A0A1I4QJN8_9RHOB</name>
<dbReference type="OrthoDB" id="5402150at2"/>
<evidence type="ECO:0000313" key="2">
    <source>
        <dbReference type="EMBL" id="SFM40308.1"/>
    </source>
</evidence>
<dbReference type="Proteomes" id="UP000199144">
    <property type="component" value="Unassembled WGS sequence"/>
</dbReference>
<dbReference type="InterPro" id="IPR029024">
    <property type="entry name" value="TerB-like"/>
</dbReference>
<keyword evidence="3" id="KW-1185">Reference proteome</keyword>
<protein>
    <submittedName>
        <fullName evidence="2">Uncharacterized conserved protein, tellurite resistance protein B (TerB) family</fullName>
    </submittedName>
</protein>
<dbReference type="AlphaFoldDB" id="A0A1I4QJN8"/>
<dbReference type="RefSeq" id="WP_093094735.1">
    <property type="nucleotide sequence ID" value="NZ_FOTQ01000007.1"/>
</dbReference>
<evidence type="ECO:0000313" key="3">
    <source>
        <dbReference type="Proteomes" id="UP000199144"/>
    </source>
</evidence>
<dbReference type="SUPFAM" id="SSF158682">
    <property type="entry name" value="TerB-like"/>
    <property type="match status" value="1"/>
</dbReference>
<dbReference type="InterPro" id="IPR007791">
    <property type="entry name" value="DjlA_N"/>
</dbReference>
<reference evidence="2 3" key="1">
    <citation type="submission" date="2016-10" db="EMBL/GenBank/DDBJ databases">
        <authorList>
            <person name="de Groot N.N."/>
        </authorList>
    </citation>
    <scope>NUCLEOTIDE SEQUENCE [LARGE SCALE GENOMIC DNA]</scope>
    <source>
        <strain evidence="2 3">DSM 15283</strain>
    </source>
</reference>
<accession>A0A1I4QJN8</accession>
<dbReference type="CDD" id="cd07313">
    <property type="entry name" value="terB_like_2"/>
    <property type="match status" value="1"/>
</dbReference>
<evidence type="ECO:0000259" key="1">
    <source>
        <dbReference type="Pfam" id="PF05099"/>
    </source>
</evidence>
<dbReference type="Pfam" id="PF05099">
    <property type="entry name" value="TerB"/>
    <property type="match status" value="1"/>
</dbReference>